<reference evidence="2" key="2">
    <citation type="journal article" date="2020" name="Nat. Commun.">
        <title>Large-scale genome sequencing of mycorrhizal fungi provides insights into the early evolution of symbiotic traits.</title>
        <authorList>
            <person name="Miyauchi S."/>
            <person name="Kiss E."/>
            <person name="Kuo A."/>
            <person name="Drula E."/>
            <person name="Kohler A."/>
            <person name="Sanchez-Garcia M."/>
            <person name="Morin E."/>
            <person name="Andreopoulos B."/>
            <person name="Barry K.W."/>
            <person name="Bonito G."/>
            <person name="Buee M."/>
            <person name="Carver A."/>
            <person name="Chen C."/>
            <person name="Cichocki N."/>
            <person name="Clum A."/>
            <person name="Culley D."/>
            <person name="Crous P.W."/>
            <person name="Fauchery L."/>
            <person name="Girlanda M."/>
            <person name="Hayes R.D."/>
            <person name="Keri Z."/>
            <person name="LaButti K."/>
            <person name="Lipzen A."/>
            <person name="Lombard V."/>
            <person name="Magnuson J."/>
            <person name="Maillard F."/>
            <person name="Murat C."/>
            <person name="Nolan M."/>
            <person name="Ohm R.A."/>
            <person name="Pangilinan J."/>
            <person name="Pereira M.F."/>
            <person name="Perotto S."/>
            <person name="Peter M."/>
            <person name="Pfister S."/>
            <person name="Riley R."/>
            <person name="Sitrit Y."/>
            <person name="Stielow J.B."/>
            <person name="Szollosi G."/>
            <person name="Zifcakova L."/>
            <person name="Stursova M."/>
            <person name="Spatafora J.W."/>
            <person name="Tedersoo L."/>
            <person name="Vaario L.M."/>
            <person name="Yamada A."/>
            <person name="Yan M."/>
            <person name="Wang P."/>
            <person name="Xu J."/>
            <person name="Bruns T."/>
            <person name="Baldrian P."/>
            <person name="Vilgalys R."/>
            <person name="Dunand C."/>
            <person name="Henrissat B."/>
            <person name="Grigoriev I.V."/>
            <person name="Hibbett D."/>
            <person name="Nagy L.G."/>
            <person name="Martin F.M."/>
        </authorList>
    </citation>
    <scope>NUCLEOTIDE SEQUENCE</scope>
    <source>
        <strain evidence="2">Prilba</strain>
    </source>
</reference>
<dbReference type="GO" id="GO:0010945">
    <property type="term" value="F:coenzyme A diphosphatase activity"/>
    <property type="evidence" value="ECO:0007669"/>
    <property type="project" value="InterPro"/>
</dbReference>
<dbReference type="Gene3D" id="3.90.79.10">
    <property type="entry name" value="Nucleoside Triphosphate Pyrophosphohydrolase"/>
    <property type="match status" value="1"/>
</dbReference>
<evidence type="ECO:0000259" key="1">
    <source>
        <dbReference type="PROSITE" id="PS51462"/>
    </source>
</evidence>
<reference evidence="2" key="1">
    <citation type="submission" date="2019-10" db="EMBL/GenBank/DDBJ databases">
        <authorList>
            <consortium name="DOE Joint Genome Institute"/>
            <person name="Kuo A."/>
            <person name="Miyauchi S."/>
            <person name="Kiss E."/>
            <person name="Drula E."/>
            <person name="Kohler A."/>
            <person name="Sanchez-Garcia M."/>
            <person name="Andreopoulos B."/>
            <person name="Barry K.W."/>
            <person name="Bonito G."/>
            <person name="Buee M."/>
            <person name="Carver A."/>
            <person name="Chen C."/>
            <person name="Cichocki N."/>
            <person name="Clum A."/>
            <person name="Culley D."/>
            <person name="Crous P.W."/>
            <person name="Fauchery L."/>
            <person name="Girlanda M."/>
            <person name="Hayes R."/>
            <person name="Keri Z."/>
            <person name="LaButti K."/>
            <person name="Lipzen A."/>
            <person name="Lombard V."/>
            <person name="Magnuson J."/>
            <person name="Maillard F."/>
            <person name="Morin E."/>
            <person name="Murat C."/>
            <person name="Nolan M."/>
            <person name="Ohm R."/>
            <person name="Pangilinan J."/>
            <person name="Pereira M."/>
            <person name="Perotto S."/>
            <person name="Peter M."/>
            <person name="Riley R."/>
            <person name="Sitrit Y."/>
            <person name="Stielow B."/>
            <person name="Szollosi G."/>
            <person name="Zifcakova L."/>
            <person name="Stursova M."/>
            <person name="Spatafora J.W."/>
            <person name="Tedersoo L."/>
            <person name="Vaario L.-M."/>
            <person name="Yamada A."/>
            <person name="Yan M."/>
            <person name="Wang P."/>
            <person name="Xu J."/>
            <person name="Bruns T."/>
            <person name="Baldrian P."/>
            <person name="Vilgalys R."/>
            <person name="Henrissat B."/>
            <person name="Grigoriev I.V."/>
            <person name="Hibbett D."/>
            <person name="Nagy L.G."/>
            <person name="Martin F.M."/>
        </authorList>
    </citation>
    <scope>NUCLEOTIDE SEQUENCE</scope>
    <source>
        <strain evidence="2">Prilba</strain>
    </source>
</reference>
<organism evidence="2 3">
    <name type="scientific">Russula ochroleuca</name>
    <dbReference type="NCBI Taxonomy" id="152965"/>
    <lineage>
        <taxon>Eukaryota</taxon>
        <taxon>Fungi</taxon>
        <taxon>Dikarya</taxon>
        <taxon>Basidiomycota</taxon>
        <taxon>Agaricomycotina</taxon>
        <taxon>Agaricomycetes</taxon>
        <taxon>Russulales</taxon>
        <taxon>Russulaceae</taxon>
        <taxon>Russula</taxon>
    </lineage>
</organism>
<feature type="domain" description="Nudix hydrolase" evidence="1">
    <location>
        <begin position="59"/>
        <end position="198"/>
    </location>
</feature>
<proteinExistence type="predicted"/>
<dbReference type="OrthoDB" id="10260614at2759"/>
<dbReference type="Proteomes" id="UP000759537">
    <property type="component" value="Unassembled WGS sequence"/>
</dbReference>
<evidence type="ECO:0000313" key="3">
    <source>
        <dbReference type="Proteomes" id="UP000759537"/>
    </source>
</evidence>
<dbReference type="EMBL" id="WHVB01000003">
    <property type="protein sequence ID" value="KAF8485114.1"/>
    <property type="molecule type" value="Genomic_DNA"/>
</dbReference>
<keyword evidence="3" id="KW-1185">Reference proteome</keyword>
<dbReference type="PANTHER" id="PTHR12992">
    <property type="entry name" value="NUDIX HYDROLASE"/>
    <property type="match status" value="1"/>
</dbReference>
<sequence length="335" mass="37513">MSPKDSRGITTSNSALYKFHRPKLRVRDTPHPLKCESELCLRNLSTHRTKRPAPPYPRTHGAAVLVALFVGRAGDLYVLLSQRAKTLSSYAGDTALPGGRIDDDDETIEDTARREAFEEIGLPQDKHKLPLLCILDPFLAGNEVLVTPVVVLILDNTLTPVLNAPEVDTLFSHPLASFLSTTFPERAEPRGPFLEAEAHAETAALELQYHTHSDVPWPQPWSTSADSAARAVRMHRFLTGREAGGMKPIYGLTAAILIRTAAIAYGRPPEFPVQARGEPEINERVAWSLRHPGKRLEEAMRRERFDAERAARVWDKWEGGKWRTGKFRQRVPSRL</sequence>
<dbReference type="PANTHER" id="PTHR12992:SF45">
    <property type="entry name" value="NUDIX HYDROLASE DOMAIN-CONTAINING PROTEIN"/>
    <property type="match status" value="1"/>
</dbReference>
<dbReference type="InterPro" id="IPR045121">
    <property type="entry name" value="CoAse"/>
</dbReference>
<dbReference type="SUPFAM" id="SSF55811">
    <property type="entry name" value="Nudix"/>
    <property type="match status" value="1"/>
</dbReference>
<comment type="caution">
    <text evidence="2">The sequence shown here is derived from an EMBL/GenBank/DDBJ whole genome shotgun (WGS) entry which is preliminary data.</text>
</comment>
<dbReference type="CDD" id="cd03426">
    <property type="entry name" value="NUDIX_CoAse_Nudt7"/>
    <property type="match status" value="1"/>
</dbReference>
<dbReference type="AlphaFoldDB" id="A0A9P5TCG1"/>
<gene>
    <name evidence="2" type="ORF">DFH94DRAFT_718405</name>
</gene>
<protein>
    <submittedName>
        <fullName evidence="2">NUDIX hydrolase domain-like protein</fullName>
    </submittedName>
</protein>
<dbReference type="Pfam" id="PF00293">
    <property type="entry name" value="NUDIX"/>
    <property type="match status" value="1"/>
</dbReference>
<dbReference type="PROSITE" id="PS51462">
    <property type="entry name" value="NUDIX"/>
    <property type="match status" value="1"/>
</dbReference>
<accession>A0A9P5TCG1</accession>
<dbReference type="InterPro" id="IPR000086">
    <property type="entry name" value="NUDIX_hydrolase_dom"/>
</dbReference>
<dbReference type="InterPro" id="IPR015797">
    <property type="entry name" value="NUDIX_hydrolase-like_dom_sf"/>
</dbReference>
<keyword evidence="2" id="KW-0378">Hydrolase</keyword>
<evidence type="ECO:0000313" key="2">
    <source>
        <dbReference type="EMBL" id="KAF8485114.1"/>
    </source>
</evidence>
<dbReference type="GO" id="GO:0015938">
    <property type="term" value="P:coenzyme A catabolic process"/>
    <property type="evidence" value="ECO:0007669"/>
    <property type="project" value="TreeGrafter"/>
</dbReference>
<name>A0A9P5TCG1_9AGAM</name>